<gene>
    <name evidence="5" type="ORF">ACFSF0_09720</name>
</gene>
<keyword evidence="2" id="KW-0288">FMN</keyword>
<evidence type="ECO:0000313" key="6">
    <source>
        <dbReference type="Proteomes" id="UP001597304"/>
    </source>
</evidence>
<feature type="domain" description="Nitroreductase" evidence="4">
    <location>
        <begin position="18"/>
        <end position="214"/>
    </location>
</feature>
<comment type="caution">
    <text evidence="5">The sequence shown here is derived from an EMBL/GenBank/DDBJ whole genome shotgun (WGS) entry which is preliminary data.</text>
</comment>
<dbReference type="Gene3D" id="3.40.109.10">
    <property type="entry name" value="NADH Oxidase"/>
    <property type="match status" value="1"/>
</dbReference>
<evidence type="ECO:0000256" key="3">
    <source>
        <dbReference type="ARBA" id="ARBA00023002"/>
    </source>
</evidence>
<evidence type="ECO:0000259" key="4">
    <source>
        <dbReference type="Pfam" id="PF00881"/>
    </source>
</evidence>
<dbReference type="RefSeq" id="WP_147911600.1">
    <property type="nucleotide sequence ID" value="NZ_JBHUEJ010000019.1"/>
</dbReference>
<reference evidence="6" key="1">
    <citation type="journal article" date="2019" name="Int. J. Syst. Evol. Microbiol.">
        <title>The Global Catalogue of Microorganisms (GCM) 10K type strain sequencing project: providing services to taxonomists for standard genome sequencing and annotation.</title>
        <authorList>
            <consortium name="The Broad Institute Genomics Platform"/>
            <consortium name="The Broad Institute Genome Sequencing Center for Infectious Disease"/>
            <person name="Wu L."/>
            <person name="Ma J."/>
        </authorList>
    </citation>
    <scope>NUCLEOTIDE SEQUENCE [LARGE SCALE GENOMIC DNA]</scope>
    <source>
        <strain evidence="6">LMG 29247</strain>
    </source>
</reference>
<keyword evidence="1" id="KW-0285">Flavoprotein</keyword>
<dbReference type="PANTHER" id="PTHR23026:SF90">
    <property type="entry name" value="IODOTYROSINE DEIODINASE 1"/>
    <property type="match status" value="1"/>
</dbReference>
<dbReference type="EMBL" id="JBHUEJ010000019">
    <property type="protein sequence ID" value="MFD1710882.1"/>
    <property type="molecule type" value="Genomic_DNA"/>
</dbReference>
<sequence length="239" mass="26917">MPQLSAPIADPASVDAAIENRYSVRAFKPDAVPRETLTDILRVASRAPSGTNAQPWKVYVLEGAQRDELVRIVSAAHKDVHQHPERAELYREPYDYYPRQWVEPYLSRRRQNGWSLYGLLGITKGDKERMHEQHHLNYQLFGAPVAMMFTLDRVMGQGSLVDYGMFLQSLMVAARARGLHTCAQGAWNPFSSLILPLIGAGEGEMLVCGMALGWADESALINTYETPREPVESFTRWVV</sequence>
<organism evidence="5 6">
    <name type="scientific">Ottowia flava</name>
    <dbReference type="NCBI Taxonomy" id="2675430"/>
    <lineage>
        <taxon>Bacteria</taxon>
        <taxon>Pseudomonadati</taxon>
        <taxon>Pseudomonadota</taxon>
        <taxon>Betaproteobacteria</taxon>
        <taxon>Burkholderiales</taxon>
        <taxon>Comamonadaceae</taxon>
        <taxon>Ottowia</taxon>
    </lineage>
</organism>
<evidence type="ECO:0000256" key="2">
    <source>
        <dbReference type="ARBA" id="ARBA00022643"/>
    </source>
</evidence>
<dbReference type="Proteomes" id="UP001597304">
    <property type="component" value="Unassembled WGS sequence"/>
</dbReference>
<keyword evidence="6" id="KW-1185">Reference proteome</keyword>
<dbReference type="InterPro" id="IPR029479">
    <property type="entry name" value="Nitroreductase"/>
</dbReference>
<evidence type="ECO:0000313" key="5">
    <source>
        <dbReference type="EMBL" id="MFD1710882.1"/>
    </source>
</evidence>
<dbReference type="PANTHER" id="PTHR23026">
    <property type="entry name" value="NADPH NITROREDUCTASE"/>
    <property type="match status" value="1"/>
</dbReference>
<dbReference type="SUPFAM" id="SSF55469">
    <property type="entry name" value="FMN-dependent nitroreductase-like"/>
    <property type="match status" value="1"/>
</dbReference>
<accession>A0ABW4KS51</accession>
<dbReference type="InterPro" id="IPR050627">
    <property type="entry name" value="Nitroreductase/BluB"/>
</dbReference>
<keyword evidence="3" id="KW-0560">Oxidoreductase</keyword>
<dbReference type="Pfam" id="PF00881">
    <property type="entry name" value="Nitroreductase"/>
    <property type="match status" value="1"/>
</dbReference>
<protein>
    <submittedName>
        <fullName evidence="5">Nitroreductase</fullName>
    </submittedName>
</protein>
<proteinExistence type="predicted"/>
<evidence type="ECO:0000256" key="1">
    <source>
        <dbReference type="ARBA" id="ARBA00022630"/>
    </source>
</evidence>
<dbReference type="CDD" id="cd02136">
    <property type="entry name" value="PnbA_NfnB-like"/>
    <property type="match status" value="1"/>
</dbReference>
<name>A0ABW4KS51_9BURK</name>
<dbReference type="InterPro" id="IPR000415">
    <property type="entry name" value="Nitroreductase-like"/>
</dbReference>